<comment type="similarity">
    <text evidence="1">Belongs to the short-chain dehydrogenases/reductases (SDR) family.</text>
</comment>
<reference evidence="3" key="1">
    <citation type="submission" date="2021-03" db="EMBL/GenBank/DDBJ databases">
        <authorList>
            <person name="Tagirdzhanova G."/>
        </authorList>
    </citation>
    <scope>NUCLEOTIDE SEQUENCE</scope>
</reference>
<evidence type="ECO:0000256" key="1">
    <source>
        <dbReference type="ARBA" id="ARBA00006484"/>
    </source>
</evidence>
<dbReference type="GO" id="GO:0016491">
    <property type="term" value="F:oxidoreductase activity"/>
    <property type="evidence" value="ECO:0007669"/>
    <property type="project" value="UniProtKB-KW"/>
</dbReference>
<evidence type="ECO:0000313" key="4">
    <source>
        <dbReference type="Proteomes" id="UP000664534"/>
    </source>
</evidence>
<dbReference type="PANTHER" id="PTHR24320:SF152">
    <property type="entry name" value="SHORT-CHAIN DEHYDROGENASE_REDUCTASE FAMILY PROTEIN"/>
    <property type="match status" value="1"/>
</dbReference>
<dbReference type="InterPro" id="IPR002347">
    <property type="entry name" value="SDR_fam"/>
</dbReference>
<dbReference type="InterPro" id="IPR036291">
    <property type="entry name" value="NAD(P)-bd_dom_sf"/>
</dbReference>
<evidence type="ECO:0008006" key="5">
    <source>
        <dbReference type="Google" id="ProtNLM"/>
    </source>
</evidence>
<keyword evidence="4" id="KW-1185">Reference proteome</keyword>
<dbReference type="Pfam" id="PF00106">
    <property type="entry name" value="adh_short"/>
    <property type="match status" value="1"/>
</dbReference>
<dbReference type="OrthoDB" id="542013at2759"/>
<name>A0A8H3IUG2_9LECA</name>
<protein>
    <recommendedName>
        <fullName evidence="5">Protochlorophyllide reductase</fullName>
    </recommendedName>
</protein>
<proteinExistence type="inferred from homology"/>
<accession>A0A8H3IUG2</accession>
<keyword evidence="2" id="KW-0560">Oxidoreductase</keyword>
<organism evidence="3 4">
    <name type="scientific">Imshaugia aleurites</name>
    <dbReference type="NCBI Taxonomy" id="172621"/>
    <lineage>
        <taxon>Eukaryota</taxon>
        <taxon>Fungi</taxon>
        <taxon>Dikarya</taxon>
        <taxon>Ascomycota</taxon>
        <taxon>Pezizomycotina</taxon>
        <taxon>Lecanoromycetes</taxon>
        <taxon>OSLEUM clade</taxon>
        <taxon>Lecanoromycetidae</taxon>
        <taxon>Lecanorales</taxon>
        <taxon>Lecanorineae</taxon>
        <taxon>Parmeliaceae</taxon>
        <taxon>Imshaugia</taxon>
    </lineage>
</organism>
<comment type="caution">
    <text evidence="3">The sequence shown here is derived from an EMBL/GenBank/DDBJ whole genome shotgun (WGS) entry which is preliminary data.</text>
</comment>
<gene>
    <name evidence="3" type="ORF">IMSHALPRED_008970</name>
</gene>
<dbReference type="PANTHER" id="PTHR24320">
    <property type="entry name" value="RETINOL DEHYDROGENASE"/>
    <property type="match status" value="1"/>
</dbReference>
<dbReference type="EMBL" id="CAJPDT010000067">
    <property type="protein sequence ID" value="CAF9932738.1"/>
    <property type="molecule type" value="Genomic_DNA"/>
</dbReference>
<dbReference type="AlphaFoldDB" id="A0A8H3IUG2"/>
<evidence type="ECO:0000313" key="3">
    <source>
        <dbReference type="EMBL" id="CAF9932738.1"/>
    </source>
</evidence>
<evidence type="ECO:0000256" key="2">
    <source>
        <dbReference type="ARBA" id="ARBA00023002"/>
    </source>
</evidence>
<dbReference type="Proteomes" id="UP000664534">
    <property type="component" value="Unassembled WGS sequence"/>
</dbReference>
<dbReference type="Gene3D" id="3.40.50.720">
    <property type="entry name" value="NAD(P)-binding Rossmann-like Domain"/>
    <property type="match status" value="1"/>
</dbReference>
<sequence length="319" mass="35764">MSKSTGTVLVTGGTTGLGYECALSIAQQCPHYQILIASRSNKDNAAVSINQITDHSNVEYLKLDLSSLAKVRSFAAEYAEKDYPPIKALVLNAGLQIHELDYTEDNIESTFAINHVGHALLFYLMSPYLAEEARIVITASGTHDEAQKTGLPKAIYKSAEELAHPTEETEKYAGTQRYATSKLCNIMWTYALQRRLERSPDKRWTANAFDPGLMPGTGLARAWPAILRFIWHHIMPRMIWLLRILISPNIYSPKESGVSLARLAVGDDVKGVSGKYYEGQKQIPSSKDSEVVGKQEDLWDWTVQRVAKDEKERRQFESI</sequence>
<dbReference type="SUPFAM" id="SSF51735">
    <property type="entry name" value="NAD(P)-binding Rossmann-fold domains"/>
    <property type="match status" value="1"/>
</dbReference>